<comment type="caution">
    <text evidence="1">The sequence shown here is derived from an EMBL/GenBank/DDBJ whole genome shotgun (WGS) entry which is preliminary data.</text>
</comment>
<proteinExistence type="predicted"/>
<name>A0ABW5YI39_9FLAO</name>
<dbReference type="RefSeq" id="WP_379810192.1">
    <property type="nucleotide sequence ID" value="NZ_JBHUPC010000006.1"/>
</dbReference>
<protein>
    <submittedName>
        <fullName evidence="1">Uncharacterized protein</fullName>
    </submittedName>
</protein>
<gene>
    <name evidence="1" type="ORF">ACFS5J_01645</name>
</gene>
<dbReference type="EMBL" id="JBHUPC010000006">
    <property type="protein sequence ID" value="MFD2890714.1"/>
    <property type="molecule type" value="Genomic_DNA"/>
</dbReference>
<dbReference type="Proteomes" id="UP001597534">
    <property type="component" value="Unassembled WGS sequence"/>
</dbReference>
<evidence type="ECO:0000313" key="1">
    <source>
        <dbReference type="EMBL" id="MFD2890714.1"/>
    </source>
</evidence>
<keyword evidence="2" id="KW-1185">Reference proteome</keyword>
<sequence>MCRYSTLSYKPHYACFTCRKSFKRRLLWDISRDSKIDKEAKCPQCGELMADMGLDFESPKKDDIKQWKHIQNLYKVGITFHSCGCSGPGYIPQDIQTLVAYFEEILKEYHKQLVFWRNRIEPTTNSAIQSEKSKHWTTISQFPLEFRAKAGVITNEEVIRYWLNRIKEVEQKLEIIKIAKTN</sequence>
<accession>A0ABW5YI39</accession>
<reference evidence="2" key="1">
    <citation type="journal article" date="2019" name="Int. J. Syst. Evol. Microbiol.">
        <title>The Global Catalogue of Microorganisms (GCM) 10K type strain sequencing project: providing services to taxonomists for standard genome sequencing and annotation.</title>
        <authorList>
            <consortium name="The Broad Institute Genomics Platform"/>
            <consortium name="The Broad Institute Genome Sequencing Center for Infectious Disease"/>
            <person name="Wu L."/>
            <person name="Ma J."/>
        </authorList>
    </citation>
    <scope>NUCLEOTIDE SEQUENCE [LARGE SCALE GENOMIC DNA]</scope>
    <source>
        <strain evidence="2">KCTC 22671</strain>
    </source>
</reference>
<organism evidence="1 2">
    <name type="scientific">Flavobacterium chuncheonense</name>
    <dbReference type="NCBI Taxonomy" id="2026653"/>
    <lineage>
        <taxon>Bacteria</taxon>
        <taxon>Pseudomonadati</taxon>
        <taxon>Bacteroidota</taxon>
        <taxon>Flavobacteriia</taxon>
        <taxon>Flavobacteriales</taxon>
        <taxon>Flavobacteriaceae</taxon>
        <taxon>Flavobacterium</taxon>
    </lineage>
</organism>
<evidence type="ECO:0000313" key="2">
    <source>
        <dbReference type="Proteomes" id="UP001597534"/>
    </source>
</evidence>